<dbReference type="InterPro" id="IPR036736">
    <property type="entry name" value="ACP-like_sf"/>
</dbReference>
<feature type="domain" description="PKS/mFAS DH" evidence="10">
    <location>
        <begin position="905"/>
        <end position="1185"/>
    </location>
</feature>
<dbReference type="GO" id="GO:0006633">
    <property type="term" value="P:fatty acid biosynthetic process"/>
    <property type="evidence" value="ECO:0007669"/>
    <property type="project" value="TreeGrafter"/>
</dbReference>
<keyword evidence="4" id="KW-0521">NADP</keyword>
<dbReference type="SMART" id="SM00827">
    <property type="entry name" value="PKS_AT"/>
    <property type="match status" value="1"/>
</dbReference>
<dbReference type="InterPro" id="IPR020843">
    <property type="entry name" value="ER"/>
</dbReference>
<keyword evidence="6" id="KW-0012">Acyltransferase</keyword>
<dbReference type="Pfam" id="PF00109">
    <property type="entry name" value="ketoacyl-synt"/>
    <property type="match status" value="1"/>
</dbReference>
<evidence type="ECO:0000259" key="10">
    <source>
        <dbReference type="PROSITE" id="PS52019"/>
    </source>
</evidence>
<dbReference type="InterPro" id="IPR013154">
    <property type="entry name" value="ADH-like_N"/>
</dbReference>
<evidence type="ECO:0000313" key="11">
    <source>
        <dbReference type="EMBL" id="OHU26864.1"/>
    </source>
</evidence>
<dbReference type="PROSITE" id="PS52019">
    <property type="entry name" value="PKS_MFAS_DH"/>
    <property type="match status" value="1"/>
</dbReference>
<dbReference type="SMART" id="SM00823">
    <property type="entry name" value="PKS_PP"/>
    <property type="match status" value="1"/>
</dbReference>
<feature type="region of interest" description="C-terminal hotdog fold" evidence="7">
    <location>
        <begin position="1038"/>
        <end position="1185"/>
    </location>
</feature>
<dbReference type="Pfam" id="PF08240">
    <property type="entry name" value="ADH_N"/>
    <property type="match status" value="1"/>
</dbReference>
<evidence type="ECO:0000256" key="3">
    <source>
        <dbReference type="ARBA" id="ARBA00022679"/>
    </source>
</evidence>
<dbReference type="Pfam" id="PF16197">
    <property type="entry name" value="KAsynt_C_assoc"/>
    <property type="match status" value="1"/>
</dbReference>
<dbReference type="Pfam" id="PF14765">
    <property type="entry name" value="PS-DH"/>
    <property type="match status" value="1"/>
</dbReference>
<evidence type="ECO:0000259" key="9">
    <source>
        <dbReference type="PROSITE" id="PS52004"/>
    </source>
</evidence>
<organism evidence="11 12">
    <name type="scientific">Mycobacteroides franklinii</name>
    <dbReference type="NCBI Taxonomy" id="948102"/>
    <lineage>
        <taxon>Bacteria</taxon>
        <taxon>Bacillati</taxon>
        <taxon>Actinomycetota</taxon>
        <taxon>Actinomycetes</taxon>
        <taxon>Mycobacteriales</taxon>
        <taxon>Mycobacteriaceae</taxon>
        <taxon>Mycobacteroides</taxon>
    </lineage>
</organism>
<dbReference type="PROSITE" id="PS50075">
    <property type="entry name" value="CARRIER"/>
    <property type="match status" value="1"/>
</dbReference>
<dbReference type="InterPro" id="IPR042104">
    <property type="entry name" value="PKS_dehydratase_sf"/>
</dbReference>
<evidence type="ECO:0000256" key="2">
    <source>
        <dbReference type="ARBA" id="ARBA00022553"/>
    </source>
</evidence>
<evidence type="ECO:0000256" key="1">
    <source>
        <dbReference type="ARBA" id="ARBA00022450"/>
    </source>
</evidence>
<comment type="caution">
    <text evidence="11">The sequence shown here is derived from an EMBL/GenBank/DDBJ whole genome shotgun (WGS) entry which is preliminary data.</text>
</comment>
<dbReference type="InterPro" id="IPR011032">
    <property type="entry name" value="GroES-like_sf"/>
</dbReference>
<dbReference type="Gene3D" id="3.90.180.10">
    <property type="entry name" value="Medium-chain alcohol dehydrogenases, catalytic domain"/>
    <property type="match status" value="1"/>
</dbReference>
<dbReference type="InterPro" id="IPR013149">
    <property type="entry name" value="ADH-like_C"/>
</dbReference>
<dbReference type="Gene3D" id="3.30.70.3290">
    <property type="match status" value="1"/>
</dbReference>
<keyword evidence="2" id="KW-0597">Phosphoprotein</keyword>
<accession>A0A1S1LCS9</accession>
<proteinExistence type="predicted"/>
<dbReference type="Pfam" id="PF21089">
    <property type="entry name" value="PKS_DH_N"/>
    <property type="match status" value="1"/>
</dbReference>
<feature type="domain" description="Ketosynthase family 3 (KS3)" evidence="9">
    <location>
        <begin position="1"/>
        <end position="428"/>
    </location>
</feature>
<dbReference type="SMART" id="SM00825">
    <property type="entry name" value="PKS_KS"/>
    <property type="match status" value="1"/>
</dbReference>
<dbReference type="Proteomes" id="UP000179616">
    <property type="component" value="Unassembled WGS sequence"/>
</dbReference>
<dbReference type="InterPro" id="IPR020807">
    <property type="entry name" value="PKS_DH"/>
</dbReference>
<dbReference type="Pfam" id="PF02801">
    <property type="entry name" value="Ketoacyl-synt_C"/>
    <property type="match status" value="1"/>
</dbReference>
<dbReference type="OrthoDB" id="9778690at2"/>
<dbReference type="InterPro" id="IPR032821">
    <property type="entry name" value="PKS_assoc"/>
</dbReference>
<dbReference type="SUPFAM" id="SSF50129">
    <property type="entry name" value="GroES-like"/>
    <property type="match status" value="1"/>
</dbReference>
<dbReference type="InterPro" id="IPR016036">
    <property type="entry name" value="Malonyl_transacylase_ACP-bd"/>
</dbReference>
<dbReference type="SUPFAM" id="SSF53901">
    <property type="entry name" value="Thiolase-like"/>
    <property type="match status" value="1"/>
</dbReference>
<dbReference type="Gene3D" id="3.40.366.10">
    <property type="entry name" value="Malonyl-Coenzyme A Acyl Carrier Protein, domain 2"/>
    <property type="match status" value="1"/>
</dbReference>
<dbReference type="Pfam" id="PF00107">
    <property type="entry name" value="ADH_zinc_N"/>
    <property type="match status" value="1"/>
</dbReference>
<dbReference type="InterPro" id="IPR049900">
    <property type="entry name" value="PKS_mFAS_DH"/>
</dbReference>
<dbReference type="SMART" id="SM00829">
    <property type="entry name" value="PKS_ER"/>
    <property type="match status" value="1"/>
</dbReference>
<dbReference type="Pfam" id="PF08659">
    <property type="entry name" value="KR"/>
    <property type="match status" value="1"/>
</dbReference>
<dbReference type="GeneID" id="57166693"/>
<dbReference type="Pfam" id="PF00550">
    <property type="entry name" value="PP-binding"/>
    <property type="match status" value="1"/>
</dbReference>
<keyword evidence="1" id="KW-0596">Phosphopantetheine</keyword>
<name>A0A1S1LCS9_9MYCO</name>
<feature type="region of interest" description="N-terminal hotdog fold" evidence="7">
    <location>
        <begin position="905"/>
        <end position="1026"/>
    </location>
</feature>
<dbReference type="GO" id="GO:0031177">
    <property type="term" value="F:phosphopantetheine binding"/>
    <property type="evidence" value="ECO:0007669"/>
    <property type="project" value="InterPro"/>
</dbReference>
<dbReference type="InterPro" id="IPR049552">
    <property type="entry name" value="PKS_DH_N"/>
</dbReference>
<dbReference type="PROSITE" id="PS52004">
    <property type="entry name" value="KS3_2"/>
    <property type="match status" value="1"/>
</dbReference>
<dbReference type="Gene3D" id="3.40.50.720">
    <property type="entry name" value="NAD(P)-binding Rossmann-like Domain"/>
    <property type="match status" value="3"/>
</dbReference>
<dbReference type="InterPro" id="IPR050091">
    <property type="entry name" value="PKS_NRPS_Biosynth_Enz"/>
</dbReference>
<evidence type="ECO:0000256" key="7">
    <source>
        <dbReference type="PROSITE-ProRule" id="PRU01363"/>
    </source>
</evidence>
<dbReference type="InterPro" id="IPR020806">
    <property type="entry name" value="PKS_PP-bd"/>
</dbReference>
<dbReference type="InterPro" id="IPR049551">
    <property type="entry name" value="PKS_DH_C"/>
</dbReference>
<protein>
    <submittedName>
        <fullName evidence="11">Polyketide synthase</fullName>
    </submittedName>
</protein>
<dbReference type="InterPro" id="IPR001227">
    <property type="entry name" value="Ac_transferase_dom_sf"/>
</dbReference>
<dbReference type="Gene3D" id="3.40.47.10">
    <property type="match status" value="1"/>
</dbReference>
<evidence type="ECO:0000256" key="4">
    <source>
        <dbReference type="ARBA" id="ARBA00022857"/>
    </source>
</evidence>
<dbReference type="Gene3D" id="1.10.1200.10">
    <property type="entry name" value="ACP-like"/>
    <property type="match status" value="1"/>
</dbReference>
<sequence>MVAVAIIGIGCRFPGGIEDADSFWEFVLLKGDAVADIPKDRWDADKFYDPDPDTPGRMYTRRASFLAQGFRRFDADFFGISHREAAVLDPQQRLLLETSWEALDDAGIAGQALGGKVGTFIGGFMNDNMISRGLARNLEKINNFAAFSASQTLLSNRIAHALDLWGPSMTVDTACSSSLVTTHLAVRAVANGECDVALAGGVNVMFQPETFITMCKGRFLAADGRCKSFDAAADGYGRGEGVGIVVLKNLEQAQRDGDRIYAVIRGSGVNQDGRTIALPVPNPLSQQRLAEQVLAEAGVDPALVGYVEAHGTGTSVGDPLEAEALGHSYGQAAGRTQSLIIGSVKNNFGHTEAAAGVAGLIKAALTVQRRTIAPQVVLDKLNPQIPFDELRIRVPLEVETYPDLGAPAYAAVNSFGYGGANAHVLVSEPPAPTALEAPVPVRDSIRIFPVSARSGTALHEVAGRYAEMLRTDTGAADEASTVSDDYARRLKTAATGRRAQHHLRKGFIYRDADDLLVQLNSYAESEEAAPPRALVEGISDPVFVFSGMGPQWWGMARGLLECQGVFRDTAADIDAVFQEISGWSVIAELLRSQGDSRVSRTEIAQPANFLVQSALAKHLEQFGIRPTAVVGHSVGEVAAAYVGGALSLRDAATVSFHRSRLQAKTAGSGGMLAVGLDAEEAQRRAARFGTAVCVAAINSAAATTLSGDSAALQTLHDELAGDGIFARMLHVEVPYHSQLMDPILDELATSLAGLTPLPTDIPLYSTVTGEKVDSAAFADPAYWCQNVRESVLFARAVDTLIADRYRVFLEVGPHPVLLGNLRESFVRHSISGAAVQTLHRDQDDEQSVLQAITDLYAVGAIDAPGQADIYEHGVIAHMDLPKYPWSQEEVWEEDPLTLRARYGDADRFALLGDRADALTPQWEVTLAPANLPWLPDHTVLGSVVLPGTAYLDAALSAVRQRSGKGQAGLDSVVFAVPLVVAEHDAPITRITVDEPTKRFIVNGRSAHTQMWTAHANGRLVEANLGTSRIEVPAQSVNDRVFDGQDVYRGLAAVGLSYGPAFQRIQSVRIGSAGCVAQLASLVDGPEPGSAPKHAVHPALADAALQCIAVLLAARPELDIPPTAHVPASIDRVRLYHEVPEDPIAVVEITSTQPLRANAYLASRDGEVALAMTGVTLRPVGSASPPLSELEQYFYEPRWEPLEEEVEGQPAPVAPTPVARAANAVIEIADVDAAVAEGARRAAAAGVVVFSADTVQRADLAETFAAALHRDEFLRVLVTVGSGKSAVDNVDRLVTVAQALRVVLEAETERGVVSPDVQVVVVSKNAFLAPGDHGLDLDQVALVGARRVLANEQHPAKWSLVDLTDGVTADEVTAEIGAMNRAEEVAVRAGVRWTQRMRRSLSELVAPWEEPFEPTDPEVAYEVQIPDTRTLKDITLRACDRIEPGPRQVEVRIETVGLNYKDPLKVLGILTERELGKTYFKLEPGMEGFGVVTRVGSQVDELRVGESIAVAERGLLRRYLTFDLDGGAAWEPIADVHLQREEFDPLAVGSGVPFFTAGYAFYKLADLQPGETVLVHGAAGGMGMAAVQVAVNMGAVVYATAGSEERRRAALDLGATAAFDSRSIGFVEDILRITEGRGVDVIYNSLPGEMIAQNFAVAGEFCRIIEIGKADIYFGGATDLKPFSGNLSFHSVDMDRMLRMRPEIFRELRRECTEMLTAGKLTPLPYTRFPIDQIVGAFEAVFRAEHMGRIVLDLRDQTPTLLPRKSDPVPVRPGHSYLITGGFGGFGLATARSLARAGATHLILASRSGATTEVARAQIEALRAADVDVWEERIDISDYDQVADLVAKVEASGHPLRGVFHAAAVAHDEVIADISAESLYKVFGPKVGGALNLDRATREHNVQLDHFVLYSSISGLIGIVPQLTYAAANSMLDGLAVSRHAAGLPALSVNWGAMSGGGMAESDAIVKFLDSVGLRRLNMDLGATLMQECSRFPLPHVAIAGIDWGVLRTPLPSTAKSTRFAHLSAEAAAVSNEQAAFRAAVLTLPEEERGPMVTKELAKELANVLKVDVDSIDPTGPIADLGIDSLMAVEFAARAGKQLNIQISAFQFTPDLTLEAVGARVALLIAQGVGDPDHDGM</sequence>
<dbReference type="InterPro" id="IPR020841">
    <property type="entry name" value="PKS_Beta-ketoAc_synthase_dom"/>
</dbReference>
<keyword evidence="3" id="KW-0808">Transferase</keyword>
<dbReference type="CDD" id="cd05195">
    <property type="entry name" value="enoyl_red"/>
    <property type="match status" value="1"/>
</dbReference>
<dbReference type="PANTHER" id="PTHR43775">
    <property type="entry name" value="FATTY ACID SYNTHASE"/>
    <property type="match status" value="1"/>
</dbReference>
<dbReference type="EMBL" id="MLIK01000018">
    <property type="protein sequence ID" value="OHU26864.1"/>
    <property type="molecule type" value="Genomic_DNA"/>
</dbReference>
<keyword evidence="5" id="KW-0511">Multifunctional enzyme</keyword>
<dbReference type="STRING" id="948102.BKG76_07745"/>
<reference evidence="11 12" key="1">
    <citation type="submission" date="2016-10" db="EMBL/GenBank/DDBJ databases">
        <title>Evaluation of Human, Veterinary and Environmental Mycobacterium chelonae Isolates by Core Genome Phylogenomic Analysis, Targeted Gene Comparison, and Anti-microbial Susceptibility Patterns: A Tale of Mistaken Identities.</title>
        <authorList>
            <person name="Fogelson S.B."/>
            <person name="Camus A.C."/>
            <person name="Lorenz W."/>
            <person name="Vasireddy R."/>
            <person name="Vasireddy S."/>
            <person name="Smith T."/>
            <person name="Brown-Elliott B.A."/>
            <person name="Wallace R.J.Jr."/>
            <person name="Hasan N.A."/>
            <person name="Reischl U."/>
            <person name="Sanchez S."/>
        </authorList>
    </citation>
    <scope>NUCLEOTIDE SEQUENCE [LARGE SCALE GENOMIC DNA]</scope>
    <source>
        <strain evidence="11 12">1559</strain>
    </source>
</reference>
<dbReference type="InterPro" id="IPR014030">
    <property type="entry name" value="Ketoacyl_synth_N"/>
</dbReference>
<dbReference type="SUPFAM" id="SSF52151">
    <property type="entry name" value="FabD/lysophospholipase-like"/>
    <property type="match status" value="1"/>
</dbReference>
<evidence type="ECO:0000313" key="12">
    <source>
        <dbReference type="Proteomes" id="UP000179616"/>
    </source>
</evidence>
<dbReference type="GO" id="GO:0004312">
    <property type="term" value="F:fatty acid synthase activity"/>
    <property type="evidence" value="ECO:0007669"/>
    <property type="project" value="TreeGrafter"/>
</dbReference>
<dbReference type="InterPro" id="IPR013968">
    <property type="entry name" value="PKS_KR"/>
</dbReference>
<evidence type="ECO:0000256" key="6">
    <source>
        <dbReference type="ARBA" id="ARBA00023315"/>
    </source>
</evidence>
<dbReference type="SMART" id="SM00822">
    <property type="entry name" value="PKS_KR"/>
    <property type="match status" value="1"/>
</dbReference>
<dbReference type="SMART" id="SM00826">
    <property type="entry name" value="PKS_DH"/>
    <property type="match status" value="1"/>
</dbReference>
<gene>
    <name evidence="11" type="ORF">BKG76_07745</name>
</gene>
<dbReference type="FunFam" id="3.40.47.10:FF:000019">
    <property type="entry name" value="Polyketide synthase type I"/>
    <property type="match status" value="1"/>
</dbReference>
<dbReference type="SUPFAM" id="SSF51735">
    <property type="entry name" value="NAD(P)-binding Rossmann-fold domains"/>
    <property type="match status" value="3"/>
</dbReference>
<dbReference type="InterPro" id="IPR016039">
    <property type="entry name" value="Thiolase-like"/>
</dbReference>
<dbReference type="FunFam" id="3.40.366.10:FF:000002">
    <property type="entry name" value="Probable polyketide synthase 2"/>
    <property type="match status" value="1"/>
</dbReference>
<evidence type="ECO:0000259" key="8">
    <source>
        <dbReference type="PROSITE" id="PS50075"/>
    </source>
</evidence>
<dbReference type="Pfam" id="PF00698">
    <property type="entry name" value="Acyl_transf_1"/>
    <property type="match status" value="1"/>
</dbReference>
<dbReference type="InterPro" id="IPR016035">
    <property type="entry name" value="Acyl_Trfase/lysoPLipase"/>
</dbReference>
<dbReference type="CDD" id="cd00833">
    <property type="entry name" value="PKS"/>
    <property type="match status" value="1"/>
</dbReference>
<dbReference type="InterPro" id="IPR014031">
    <property type="entry name" value="Ketoacyl_synth_C"/>
</dbReference>
<dbReference type="PANTHER" id="PTHR43775:SF37">
    <property type="entry name" value="SI:DKEY-61P9.11"/>
    <property type="match status" value="1"/>
</dbReference>
<dbReference type="GO" id="GO:0016491">
    <property type="term" value="F:oxidoreductase activity"/>
    <property type="evidence" value="ECO:0007669"/>
    <property type="project" value="InterPro"/>
</dbReference>
<feature type="domain" description="Carrier" evidence="8">
    <location>
        <begin position="2047"/>
        <end position="2124"/>
    </location>
</feature>
<evidence type="ECO:0000256" key="5">
    <source>
        <dbReference type="ARBA" id="ARBA00023268"/>
    </source>
</evidence>
<dbReference type="RefSeq" id="WP_070937120.1">
    <property type="nucleotide sequence ID" value="NZ_MLIK01000018.1"/>
</dbReference>
<dbReference type="InterPro" id="IPR014043">
    <property type="entry name" value="Acyl_transferase_dom"/>
</dbReference>
<dbReference type="InterPro" id="IPR057326">
    <property type="entry name" value="KR_dom"/>
</dbReference>
<dbReference type="InterPro" id="IPR036291">
    <property type="entry name" value="NAD(P)-bd_dom_sf"/>
</dbReference>
<dbReference type="SUPFAM" id="SSF55048">
    <property type="entry name" value="Probable ACP-binding domain of malonyl-CoA ACP transacylase"/>
    <property type="match status" value="1"/>
</dbReference>
<feature type="active site" description="Proton donor; for dehydratase activity" evidence="7">
    <location>
        <position position="1101"/>
    </location>
</feature>
<dbReference type="Gene3D" id="3.10.129.110">
    <property type="entry name" value="Polyketide synthase dehydratase"/>
    <property type="match status" value="1"/>
</dbReference>
<feature type="active site" description="Proton acceptor; for dehydratase activity" evidence="7">
    <location>
        <position position="937"/>
    </location>
</feature>
<dbReference type="SUPFAM" id="SSF47336">
    <property type="entry name" value="ACP-like"/>
    <property type="match status" value="1"/>
</dbReference>
<dbReference type="InterPro" id="IPR009081">
    <property type="entry name" value="PP-bd_ACP"/>
</dbReference>